<organism evidence="2 3">
    <name type="scientific">Nocardioides bizhenqiangii</name>
    <dbReference type="NCBI Taxonomy" id="3095076"/>
    <lineage>
        <taxon>Bacteria</taxon>
        <taxon>Bacillati</taxon>
        <taxon>Actinomycetota</taxon>
        <taxon>Actinomycetes</taxon>
        <taxon>Propionibacteriales</taxon>
        <taxon>Nocardioidaceae</taxon>
        <taxon>Nocardioides</taxon>
    </lineage>
</organism>
<sequence length="166" mass="17317">MHQLRRTRRLLVAVPTALLAVSLVGCSNIGEDAAEKALEEEGIDADIDGSDINIEGTDFNVTTGELPKDFPVDEVPVVDGEIIEGTYAKNSKTWTTTVEVGPAGGDKQAAYDDAEATLTGAGATVVQEPVDNGSAISGVYATASHTVTLSVTDSNRVIVNYLVAPK</sequence>
<reference evidence="3" key="1">
    <citation type="submission" date="2023-12" db="EMBL/GenBank/DDBJ databases">
        <title>Novel species in genus Nocardioides.</title>
        <authorList>
            <person name="Zhou H."/>
        </authorList>
    </citation>
    <scope>NUCLEOTIDE SEQUENCE [LARGE SCALE GENOMIC DNA]</scope>
    <source>
        <strain evidence="3">HM61</strain>
    </source>
</reference>
<dbReference type="RefSeq" id="WP_322937851.1">
    <property type="nucleotide sequence ID" value="NZ_CP141059.1"/>
</dbReference>
<gene>
    <name evidence="2" type="ORF">SHK19_03355</name>
</gene>
<protein>
    <submittedName>
        <fullName evidence="2">Uncharacterized protein</fullName>
    </submittedName>
</protein>
<dbReference type="Proteomes" id="UP001327225">
    <property type="component" value="Chromosome"/>
</dbReference>
<accession>A0ABZ0ZU05</accession>
<feature type="signal peptide" evidence="1">
    <location>
        <begin position="1"/>
        <end position="27"/>
    </location>
</feature>
<name>A0ABZ0ZU05_9ACTN</name>
<evidence type="ECO:0000313" key="3">
    <source>
        <dbReference type="Proteomes" id="UP001327225"/>
    </source>
</evidence>
<evidence type="ECO:0000313" key="2">
    <source>
        <dbReference type="EMBL" id="WQQ27271.1"/>
    </source>
</evidence>
<keyword evidence="1" id="KW-0732">Signal</keyword>
<dbReference type="PROSITE" id="PS51257">
    <property type="entry name" value="PROKAR_LIPOPROTEIN"/>
    <property type="match status" value="1"/>
</dbReference>
<evidence type="ECO:0000256" key="1">
    <source>
        <dbReference type="SAM" id="SignalP"/>
    </source>
</evidence>
<dbReference type="EMBL" id="CP141059">
    <property type="protein sequence ID" value="WQQ27271.1"/>
    <property type="molecule type" value="Genomic_DNA"/>
</dbReference>
<feature type="chain" id="PRO_5047156670" evidence="1">
    <location>
        <begin position="28"/>
        <end position="166"/>
    </location>
</feature>
<proteinExistence type="predicted"/>
<keyword evidence="3" id="KW-1185">Reference proteome</keyword>